<dbReference type="SUPFAM" id="SSF55874">
    <property type="entry name" value="ATPase domain of HSP90 chaperone/DNA topoisomerase II/histidine kinase"/>
    <property type="match status" value="1"/>
</dbReference>
<dbReference type="OrthoDB" id="9811889at2"/>
<comment type="catalytic activity">
    <reaction evidence="1">
        <text>ATP + protein L-histidine = ADP + protein N-phospho-L-histidine.</text>
        <dbReference type="EC" id="2.7.13.3"/>
    </reaction>
</comment>
<dbReference type="PANTHER" id="PTHR43102">
    <property type="entry name" value="SLR1143 PROTEIN"/>
    <property type="match status" value="1"/>
</dbReference>
<dbReference type="InterPro" id="IPR003661">
    <property type="entry name" value="HisK_dim/P_dom"/>
</dbReference>
<evidence type="ECO:0000313" key="5">
    <source>
        <dbReference type="EMBL" id="TSJ38853.1"/>
    </source>
</evidence>
<dbReference type="Gene3D" id="3.30.565.10">
    <property type="entry name" value="Histidine kinase-like ATPase, C-terminal domain"/>
    <property type="match status" value="1"/>
</dbReference>
<dbReference type="Gene3D" id="1.10.287.130">
    <property type="match status" value="1"/>
</dbReference>
<dbReference type="Gene3D" id="3.30.450.40">
    <property type="match status" value="1"/>
</dbReference>
<dbReference type="Pfam" id="PF00512">
    <property type="entry name" value="HisKA"/>
    <property type="match status" value="1"/>
</dbReference>
<evidence type="ECO:0000259" key="4">
    <source>
        <dbReference type="PROSITE" id="PS50109"/>
    </source>
</evidence>
<dbReference type="SMART" id="SM00065">
    <property type="entry name" value="GAF"/>
    <property type="match status" value="1"/>
</dbReference>
<feature type="domain" description="Histidine kinase" evidence="4">
    <location>
        <begin position="188"/>
        <end position="400"/>
    </location>
</feature>
<evidence type="ECO:0000313" key="6">
    <source>
        <dbReference type="Proteomes" id="UP000318733"/>
    </source>
</evidence>
<dbReference type="InterPro" id="IPR036890">
    <property type="entry name" value="HATPase_C_sf"/>
</dbReference>
<gene>
    <name evidence="5" type="ORF">FO440_20330</name>
</gene>
<dbReference type="RefSeq" id="WP_144250134.1">
    <property type="nucleotide sequence ID" value="NZ_VLPK01000004.1"/>
</dbReference>
<dbReference type="EC" id="2.7.13.3" evidence="2"/>
<dbReference type="AlphaFoldDB" id="A0A556MG24"/>
<dbReference type="GO" id="GO:0000155">
    <property type="term" value="F:phosphorelay sensor kinase activity"/>
    <property type="evidence" value="ECO:0007669"/>
    <property type="project" value="InterPro"/>
</dbReference>
<accession>A0A556MG24</accession>
<dbReference type="EMBL" id="VLPK01000004">
    <property type="protein sequence ID" value="TSJ38853.1"/>
    <property type="molecule type" value="Genomic_DNA"/>
</dbReference>
<proteinExistence type="predicted"/>
<dbReference type="SUPFAM" id="SSF47384">
    <property type="entry name" value="Homodimeric domain of signal transducing histidine kinase"/>
    <property type="match status" value="1"/>
</dbReference>
<evidence type="ECO:0000256" key="3">
    <source>
        <dbReference type="ARBA" id="ARBA00022553"/>
    </source>
</evidence>
<dbReference type="Pfam" id="PF01590">
    <property type="entry name" value="GAF"/>
    <property type="match status" value="1"/>
</dbReference>
<dbReference type="PROSITE" id="PS50109">
    <property type="entry name" value="HIS_KIN"/>
    <property type="match status" value="1"/>
</dbReference>
<evidence type="ECO:0000256" key="2">
    <source>
        <dbReference type="ARBA" id="ARBA00012438"/>
    </source>
</evidence>
<dbReference type="InterPro" id="IPR003594">
    <property type="entry name" value="HATPase_dom"/>
</dbReference>
<comment type="caution">
    <text evidence="5">The sequence shown here is derived from an EMBL/GenBank/DDBJ whole genome shotgun (WGS) entry which is preliminary data.</text>
</comment>
<dbReference type="PANTHER" id="PTHR43102:SF2">
    <property type="entry name" value="GAF DOMAIN-CONTAINING PROTEIN"/>
    <property type="match status" value="1"/>
</dbReference>
<organism evidence="5 6">
    <name type="scientific">Mucilaginibacter corticis</name>
    <dbReference type="NCBI Taxonomy" id="2597670"/>
    <lineage>
        <taxon>Bacteria</taxon>
        <taxon>Pseudomonadati</taxon>
        <taxon>Bacteroidota</taxon>
        <taxon>Sphingobacteriia</taxon>
        <taxon>Sphingobacteriales</taxon>
        <taxon>Sphingobacteriaceae</taxon>
        <taxon>Mucilaginibacter</taxon>
    </lineage>
</organism>
<keyword evidence="5" id="KW-0418">Kinase</keyword>
<evidence type="ECO:0000256" key="1">
    <source>
        <dbReference type="ARBA" id="ARBA00000085"/>
    </source>
</evidence>
<sequence length="400" mass="44998">MPLLTKDINETDRLDALRSYHILDTAEEKDFDELTELASAICQTPVALISLVDAERQWFKSHTGVDVTETHRNVSFCAHAIASFDDIMIVEDAKADERFADNALVTGETNITFYAGVPLITEDGHALGTLCVIDTNKRTLTAQQTTSLKILAKQVMDKLELRRKIMHLEAANQELLNSNVLIQKFASMAAHDIKNPLSSILLTSQALKIRQEKIQDAGCIRLVDLNITSTKNLMVLVEDMLAYSKEPSLLIAKRQRFNPDAIFQKILAMLTVPENISVELPEIKTELHLSLIAFEQIFINLLSNAIRYNNKEKGIVKVRFAEDDEFYRFEVTDNGIGIAEQYHEKIFSNNFTLKITDRYNKKGSGIGLSTVKDLINALNGNIYVKSVLDEGTTFFLSLKK</sequence>
<dbReference type="SUPFAM" id="SSF55781">
    <property type="entry name" value="GAF domain-like"/>
    <property type="match status" value="1"/>
</dbReference>
<keyword evidence="5" id="KW-0808">Transferase</keyword>
<keyword evidence="3" id="KW-0597">Phosphoprotein</keyword>
<dbReference type="SMART" id="SM00387">
    <property type="entry name" value="HATPase_c"/>
    <property type="match status" value="1"/>
</dbReference>
<dbReference type="Pfam" id="PF02518">
    <property type="entry name" value="HATPase_c"/>
    <property type="match status" value="1"/>
</dbReference>
<dbReference type="InterPro" id="IPR004358">
    <property type="entry name" value="Sig_transdc_His_kin-like_C"/>
</dbReference>
<dbReference type="InterPro" id="IPR036097">
    <property type="entry name" value="HisK_dim/P_sf"/>
</dbReference>
<name>A0A556MG24_9SPHI</name>
<dbReference type="CDD" id="cd00082">
    <property type="entry name" value="HisKA"/>
    <property type="match status" value="1"/>
</dbReference>
<dbReference type="InterPro" id="IPR003018">
    <property type="entry name" value="GAF"/>
</dbReference>
<protein>
    <recommendedName>
        <fullName evidence="2">histidine kinase</fullName>
        <ecNumber evidence="2">2.7.13.3</ecNumber>
    </recommendedName>
</protein>
<keyword evidence="6" id="KW-1185">Reference proteome</keyword>
<reference evidence="5 6" key="1">
    <citation type="submission" date="2019-07" db="EMBL/GenBank/DDBJ databases">
        <authorList>
            <person name="Huq M.A."/>
        </authorList>
    </citation>
    <scope>NUCLEOTIDE SEQUENCE [LARGE SCALE GENOMIC DNA]</scope>
    <source>
        <strain evidence="5 6">MAH-19</strain>
    </source>
</reference>
<dbReference type="Proteomes" id="UP000318733">
    <property type="component" value="Unassembled WGS sequence"/>
</dbReference>
<dbReference type="SMART" id="SM00388">
    <property type="entry name" value="HisKA"/>
    <property type="match status" value="1"/>
</dbReference>
<dbReference type="InterPro" id="IPR029016">
    <property type="entry name" value="GAF-like_dom_sf"/>
</dbReference>
<dbReference type="PRINTS" id="PR00344">
    <property type="entry name" value="BCTRLSENSOR"/>
</dbReference>
<dbReference type="InterPro" id="IPR005467">
    <property type="entry name" value="His_kinase_dom"/>
</dbReference>